<feature type="domain" description="NlpC/P60" evidence="5">
    <location>
        <begin position="1"/>
        <end position="103"/>
    </location>
</feature>
<accession>A0ABY2JY53</accession>
<dbReference type="PROSITE" id="PS51935">
    <property type="entry name" value="NLPC_P60"/>
    <property type="match status" value="1"/>
</dbReference>
<keyword evidence="4" id="KW-0788">Thiol protease</keyword>
<evidence type="ECO:0000259" key="5">
    <source>
        <dbReference type="PROSITE" id="PS51935"/>
    </source>
</evidence>
<sequence length="103" mass="10686">MGGRYVYGGKVPGGWDCSGFAAWAYAQAGMSIPSQTSAIRASANTAPTSNPQPGDLVFQRGGGHVGIYVGDGMMISALNPSRGTLLHPVSWMPVSGYYTYVGP</sequence>
<evidence type="ECO:0000256" key="4">
    <source>
        <dbReference type="ARBA" id="ARBA00022807"/>
    </source>
</evidence>
<comment type="similarity">
    <text evidence="1">Belongs to the peptidase C40 family.</text>
</comment>
<evidence type="ECO:0000313" key="7">
    <source>
        <dbReference type="Proteomes" id="UP000297477"/>
    </source>
</evidence>
<keyword evidence="7" id="KW-1185">Reference proteome</keyword>
<proteinExistence type="inferred from homology"/>
<evidence type="ECO:0000313" key="6">
    <source>
        <dbReference type="EMBL" id="TFH98404.1"/>
    </source>
</evidence>
<dbReference type="Proteomes" id="UP000297477">
    <property type="component" value="Unassembled WGS sequence"/>
</dbReference>
<comment type="caution">
    <text evidence="6">The sequence shown here is derived from an EMBL/GenBank/DDBJ whole genome shotgun (WGS) entry which is preliminary data.</text>
</comment>
<dbReference type="PANTHER" id="PTHR47359:SF3">
    <property type="entry name" value="NLP_P60 DOMAIN-CONTAINING PROTEIN-RELATED"/>
    <property type="match status" value="1"/>
</dbReference>
<dbReference type="Pfam" id="PF00877">
    <property type="entry name" value="NLPC_P60"/>
    <property type="match status" value="1"/>
</dbReference>
<dbReference type="InterPro" id="IPR051794">
    <property type="entry name" value="PG_Endopeptidase_C40"/>
</dbReference>
<dbReference type="SUPFAM" id="SSF54001">
    <property type="entry name" value="Cysteine proteinases"/>
    <property type="match status" value="1"/>
</dbReference>
<dbReference type="PANTHER" id="PTHR47359">
    <property type="entry name" value="PEPTIDOGLYCAN DL-ENDOPEPTIDASE CWLO"/>
    <property type="match status" value="1"/>
</dbReference>
<name>A0ABY2JY53_9MICC</name>
<dbReference type="InterPro" id="IPR038765">
    <property type="entry name" value="Papain-like_cys_pep_sf"/>
</dbReference>
<evidence type="ECO:0000256" key="3">
    <source>
        <dbReference type="ARBA" id="ARBA00022801"/>
    </source>
</evidence>
<dbReference type="InterPro" id="IPR000064">
    <property type="entry name" value="NLP_P60_dom"/>
</dbReference>
<protein>
    <submittedName>
        <fullName evidence="6">CHAP domain-containing protein</fullName>
    </submittedName>
</protein>
<dbReference type="Gene3D" id="3.90.1720.10">
    <property type="entry name" value="endopeptidase domain like (from Nostoc punctiforme)"/>
    <property type="match status" value="1"/>
</dbReference>
<evidence type="ECO:0000256" key="2">
    <source>
        <dbReference type="ARBA" id="ARBA00022670"/>
    </source>
</evidence>
<dbReference type="EMBL" id="SPKT01000018">
    <property type="protein sequence ID" value="TFH98404.1"/>
    <property type="molecule type" value="Genomic_DNA"/>
</dbReference>
<gene>
    <name evidence="6" type="ORF">E4A49_08905</name>
</gene>
<organism evidence="6 7">
    <name type="scientific">Micrococcus lylae</name>
    <dbReference type="NCBI Taxonomy" id="1273"/>
    <lineage>
        <taxon>Bacteria</taxon>
        <taxon>Bacillati</taxon>
        <taxon>Actinomycetota</taxon>
        <taxon>Actinomycetes</taxon>
        <taxon>Micrococcales</taxon>
        <taxon>Micrococcaceae</taxon>
        <taxon>Micrococcus</taxon>
    </lineage>
</organism>
<keyword evidence="2" id="KW-0645">Protease</keyword>
<reference evidence="6 7" key="1">
    <citation type="submission" date="2019-03" db="EMBL/GenBank/DDBJ databases">
        <title>Reclassification of Micrococcus aloeverae and Micrococcus yunnanensis as later heterotypic synonyms of Micrococcus luteus.</title>
        <authorList>
            <person name="Huang C.-H."/>
        </authorList>
    </citation>
    <scope>NUCLEOTIDE SEQUENCE [LARGE SCALE GENOMIC DNA]</scope>
    <source>
        <strain evidence="6 7">BCRC 12151</strain>
    </source>
</reference>
<evidence type="ECO:0000256" key="1">
    <source>
        <dbReference type="ARBA" id="ARBA00007074"/>
    </source>
</evidence>
<keyword evidence="3" id="KW-0378">Hydrolase</keyword>